<name>A0A4U0RYK1_9ACTN</name>
<protein>
    <submittedName>
        <fullName evidence="2">Uncharacterized protein</fullName>
    </submittedName>
</protein>
<evidence type="ECO:0000256" key="1">
    <source>
        <dbReference type="SAM" id="MobiDB-lite"/>
    </source>
</evidence>
<comment type="caution">
    <text evidence="2">The sequence shown here is derived from an EMBL/GenBank/DDBJ whole genome shotgun (WGS) entry which is preliminary data.</text>
</comment>
<feature type="region of interest" description="Disordered" evidence="1">
    <location>
        <begin position="27"/>
        <end position="48"/>
    </location>
</feature>
<dbReference type="RefSeq" id="WP_136729692.1">
    <property type="nucleotide sequence ID" value="NZ_SUMC01000094.1"/>
</dbReference>
<gene>
    <name evidence="2" type="ORF">FCI23_44175</name>
</gene>
<dbReference type="OrthoDB" id="3454650at2"/>
<feature type="compositionally biased region" description="Polar residues" evidence="1">
    <location>
        <begin position="39"/>
        <end position="48"/>
    </location>
</feature>
<dbReference type="EMBL" id="SUMC01000094">
    <property type="protein sequence ID" value="TJZ99900.1"/>
    <property type="molecule type" value="Genomic_DNA"/>
</dbReference>
<dbReference type="Proteomes" id="UP000305778">
    <property type="component" value="Unassembled WGS sequence"/>
</dbReference>
<proteinExistence type="predicted"/>
<organism evidence="2 3">
    <name type="scientific">Actinacidiphila oryziradicis</name>
    <dbReference type="NCBI Taxonomy" id="2571141"/>
    <lineage>
        <taxon>Bacteria</taxon>
        <taxon>Bacillati</taxon>
        <taxon>Actinomycetota</taxon>
        <taxon>Actinomycetes</taxon>
        <taxon>Kitasatosporales</taxon>
        <taxon>Streptomycetaceae</taxon>
        <taxon>Actinacidiphila</taxon>
    </lineage>
</organism>
<evidence type="ECO:0000313" key="3">
    <source>
        <dbReference type="Proteomes" id="UP000305778"/>
    </source>
</evidence>
<evidence type="ECO:0000313" key="2">
    <source>
        <dbReference type="EMBL" id="TJZ99900.1"/>
    </source>
</evidence>
<dbReference type="AlphaFoldDB" id="A0A4U0RYK1"/>
<sequence length="316" mass="33546">MRPFGPLLTVNGSAARPFTALPVPAVTTPTPTPAEPVSRVTSTPSSAGWSVQGAPIIGKGDNTFGSVAAVSPTDVWAVGNYLPDAAGSNKDATLSMAAHYDGTRWTSTPTPNSGPNFNTLFGAAATPGRAWAVGVALDSQYQAHSLVEAWNGSAWKIAATPKLNTQRDILYSATAVSASDVWAVGEQQDRGGRFGTLIEHWNGTRWSVVPSPDPGSTGNQLYGVAAAGPDNVWAVGQRNDATTDRPLVEQRPFRPPLTELYGARWKPSDNNGMKEPSRQELPHSWGSWGRRFTSCRPNGVDAGHRPFSHSGGSFWL</sequence>
<keyword evidence="3" id="KW-1185">Reference proteome</keyword>
<reference evidence="2 3" key="1">
    <citation type="submission" date="2019-04" db="EMBL/GenBank/DDBJ databases">
        <title>Streptomyces oryziradicis sp. nov., a novel actinomycete isolated from rhizosphere soil of rice (Oryza sativa L.).</title>
        <authorList>
            <person name="Li C."/>
        </authorList>
    </citation>
    <scope>NUCLEOTIDE SEQUENCE [LARGE SCALE GENOMIC DNA]</scope>
    <source>
        <strain evidence="2 3">NEAU-C40</strain>
    </source>
</reference>
<accession>A0A4U0RYK1</accession>